<comment type="caution">
    <text evidence="17">The sequence shown here is derived from an EMBL/GenBank/DDBJ whole genome shotgun (WGS) entry which is preliminary data.</text>
</comment>
<evidence type="ECO:0000256" key="11">
    <source>
        <dbReference type="ARBA" id="ARBA00023136"/>
    </source>
</evidence>
<dbReference type="InterPro" id="IPR013563">
    <property type="entry name" value="Oligopep_ABC_C"/>
</dbReference>
<dbReference type="GO" id="GO:0005886">
    <property type="term" value="C:plasma membrane"/>
    <property type="evidence" value="ECO:0007669"/>
    <property type="project" value="UniProtKB-SubCell"/>
</dbReference>
<dbReference type="GO" id="GO:0005524">
    <property type="term" value="F:ATP binding"/>
    <property type="evidence" value="ECO:0007669"/>
    <property type="project" value="UniProtKB-KW"/>
</dbReference>
<keyword evidence="3" id="KW-0813">Transport</keyword>
<dbReference type="SMART" id="SM00382">
    <property type="entry name" value="AAA"/>
    <property type="match status" value="1"/>
</dbReference>
<keyword evidence="4" id="KW-1003">Cell membrane</keyword>
<dbReference type="GO" id="GO:0015413">
    <property type="term" value="F:ABC-type nickel transporter activity"/>
    <property type="evidence" value="ECO:0007669"/>
    <property type="project" value="UniProtKB-EC"/>
</dbReference>
<evidence type="ECO:0000256" key="6">
    <source>
        <dbReference type="ARBA" id="ARBA00022741"/>
    </source>
</evidence>
<keyword evidence="7 17" id="KW-0067">ATP-binding</keyword>
<organism evidence="17 18">
    <name type="scientific">Hydrogenibacillus schlegelii</name>
    <name type="common">Bacillus schlegelii</name>
    <dbReference type="NCBI Taxonomy" id="1484"/>
    <lineage>
        <taxon>Bacteria</taxon>
        <taxon>Bacillati</taxon>
        <taxon>Bacillota</taxon>
        <taxon>Bacilli</taxon>
        <taxon>Bacillales</taxon>
        <taxon>Bacillales Family X. Incertae Sedis</taxon>
        <taxon>Hydrogenibacillus</taxon>
    </lineage>
</organism>
<evidence type="ECO:0000256" key="3">
    <source>
        <dbReference type="ARBA" id="ARBA00022448"/>
    </source>
</evidence>
<evidence type="ECO:0000256" key="14">
    <source>
        <dbReference type="ARBA" id="ARBA00044143"/>
    </source>
</evidence>
<protein>
    <recommendedName>
        <fullName evidence="14">Nickel import system ATP-binding protein NikD</fullName>
        <ecNumber evidence="13">7.2.2.11</ecNumber>
    </recommendedName>
</protein>
<dbReference type="AlphaFoldDB" id="A0A947GHF6"/>
<dbReference type="EC" id="7.2.2.11" evidence="13"/>
<dbReference type="SUPFAM" id="SSF52540">
    <property type="entry name" value="P-loop containing nucleoside triphosphate hydrolases"/>
    <property type="match status" value="1"/>
</dbReference>
<evidence type="ECO:0000256" key="8">
    <source>
        <dbReference type="ARBA" id="ARBA00022967"/>
    </source>
</evidence>
<comment type="similarity">
    <text evidence="2">Belongs to the ABC transporter superfamily.</text>
</comment>
<evidence type="ECO:0000256" key="2">
    <source>
        <dbReference type="ARBA" id="ARBA00005417"/>
    </source>
</evidence>
<dbReference type="InterPro" id="IPR027417">
    <property type="entry name" value="P-loop_NTPase"/>
</dbReference>
<keyword evidence="9" id="KW-0406">Ion transport</keyword>
<dbReference type="InterPro" id="IPR050388">
    <property type="entry name" value="ABC_Ni/Peptide_Import"/>
</dbReference>
<reference evidence="17" key="1">
    <citation type="journal article" date="2021" name="Microbiology">
        <title>Metagenomic Analysis of the Microbial Community in the Underground Coal Fire Area (Kemerovo Region, Russia) Revealed Predominance of Thermophilic Members of the Phyla Deinococcus-thermus, Aquificae, and Firmicutes.</title>
        <authorList>
            <person name="Kadnikov V."/>
            <person name="Mardanov A.V."/>
            <person name="Beletsky A.V."/>
            <person name="Karnachuk O.V."/>
            <person name="Ravin N.V."/>
        </authorList>
    </citation>
    <scope>NUCLEOTIDE SEQUENCE</scope>
    <source>
        <strain evidence="17">RBS10-49</strain>
    </source>
</reference>
<accession>A0A947GHF6</accession>
<evidence type="ECO:0000256" key="4">
    <source>
        <dbReference type="ARBA" id="ARBA00022475"/>
    </source>
</evidence>
<dbReference type="Gene3D" id="3.40.50.300">
    <property type="entry name" value="P-loop containing nucleotide triphosphate hydrolases"/>
    <property type="match status" value="1"/>
</dbReference>
<evidence type="ECO:0000259" key="16">
    <source>
        <dbReference type="PROSITE" id="PS50893"/>
    </source>
</evidence>
<name>A0A947GHF6_HYDSH</name>
<dbReference type="EMBL" id="JAHHQF010000068">
    <property type="protein sequence ID" value="MBT9282728.1"/>
    <property type="molecule type" value="Genomic_DNA"/>
</dbReference>
<evidence type="ECO:0000256" key="15">
    <source>
        <dbReference type="ARBA" id="ARBA00048610"/>
    </source>
</evidence>
<evidence type="ECO:0000256" key="1">
    <source>
        <dbReference type="ARBA" id="ARBA00004202"/>
    </source>
</evidence>
<dbReference type="Pfam" id="PF08352">
    <property type="entry name" value="oligo_HPY"/>
    <property type="match status" value="1"/>
</dbReference>
<keyword evidence="6" id="KW-0547">Nucleotide-binding</keyword>
<dbReference type="Pfam" id="PF00005">
    <property type="entry name" value="ABC_tran"/>
    <property type="match status" value="1"/>
</dbReference>
<dbReference type="GO" id="GO:0015833">
    <property type="term" value="P:peptide transport"/>
    <property type="evidence" value="ECO:0007669"/>
    <property type="project" value="InterPro"/>
</dbReference>
<evidence type="ECO:0000256" key="12">
    <source>
        <dbReference type="ARBA" id="ARBA00038669"/>
    </source>
</evidence>
<feature type="domain" description="ABC transporter" evidence="16">
    <location>
        <begin position="7"/>
        <end position="255"/>
    </location>
</feature>
<dbReference type="PANTHER" id="PTHR43297">
    <property type="entry name" value="OLIGOPEPTIDE TRANSPORT ATP-BINDING PROTEIN APPD"/>
    <property type="match status" value="1"/>
</dbReference>
<dbReference type="PANTHER" id="PTHR43297:SF13">
    <property type="entry name" value="NICKEL ABC TRANSPORTER, ATP-BINDING PROTEIN"/>
    <property type="match status" value="1"/>
</dbReference>
<evidence type="ECO:0000256" key="13">
    <source>
        <dbReference type="ARBA" id="ARBA00039098"/>
    </source>
</evidence>
<dbReference type="FunFam" id="3.40.50.300:FF:000016">
    <property type="entry name" value="Oligopeptide ABC transporter ATP-binding component"/>
    <property type="match status" value="1"/>
</dbReference>
<keyword evidence="8" id="KW-1278">Translocase</keyword>
<keyword evidence="11" id="KW-0472">Membrane</keyword>
<dbReference type="InterPro" id="IPR017871">
    <property type="entry name" value="ABC_transporter-like_CS"/>
</dbReference>
<dbReference type="PROSITE" id="PS50893">
    <property type="entry name" value="ABC_TRANSPORTER_2"/>
    <property type="match status" value="1"/>
</dbReference>
<comment type="catalytic activity">
    <reaction evidence="15">
        <text>Ni(2+)(out) + ATP + H2O = Ni(2+)(in) + ADP + phosphate + H(+)</text>
        <dbReference type="Rhea" id="RHEA:15557"/>
        <dbReference type="ChEBI" id="CHEBI:15377"/>
        <dbReference type="ChEBI" id="CHEBI:15378"/>
        <dbReference type="ChEBI" id="CHEBI:30616"/>
        <dbReference type="ChEBI" id="CHEBI:43474"/>
        <dbReference type="ChEBI" id="CHEBI:49786"/>
        <dbReference type="ChEBI" id="CHEBI:456216"/>
        <dbReference type="EC" id="7.2.2.11"/>
    </reaction>
    <physiologicalReaction direction="left-to-right" evidence="15">
        <dbReference type="Rhea" id="RHEA:15558"/>
    </physiologicalReaction>
</comment>
<dbReference type="InterPro" id="IPR003439">
    <property type="entry name" value="ABC_transporter-like_ATP-bd"/>
</dbReference>
<gene>
    <name evidence="17" type="ORF">KM312_08840</name>
</gene>
<evidence type="ECO:0000256" key="5">
    <source>
        <dbReference type="ARBA" id="ARBA00022596"/>
    </source>
</evidence>
<keyword evidence="10" id="KW-0921">Nickel transport</keyword>
<dbReference type="PROSITE" id="PS00211">
    <property type="entry name" value="ABC_TRANSPORTER_1"/>
    <property type="match status" value="1"/>
</dbReference>
<comment type="subcellular location">
    <subcellularLocation>
        <location evidence="1">Cell membrane</location>
        <topology evidence="1">Peripheral membrane protein</topology>
    </subcellularLocation>
</comment>
<dbReference type="Proteomes" id="UP000748108">
    <property type="component" value="Unassembled WGS sequence"/>
</dbReference>
<evidence type="ECO:0000313" key="18">
    <source>
        <dbReference type="Proteomes" id="UP000748108"/>
    </source>
</evidence>
<evidence type="ECO:0000256" key="9">
    <source>
        <dbReference type="ARBA" id="ARBA00023065"/>
    </source>
</evidence>
<keyword evidence="5" id="KW-0533">Nickel</keyword>
<dbReference type="CDD" id="cd03257">
    <property type="entry name" value="ABC_NikE_OppD_transporters"/>
    <property type="match status" value="1"/>
</dbReference>
<evidence type="ECO:0000313" key="17">
    <source>
        <dbReference type="EMBL" id="MBT9282728.1"/>
    </source>
</evidence>
<dbReference type="NCBIfam" id="TIGR01727">
    <property type="entry name" value="oligo_HPY"/>
    <property type="match status" value="1"/>
</dbReference>
<evidence type="ECO:0000256" key="10">
    <source>
        <dbReference type="ARBA" id="ARBA00023112"/>
    </source>
</evidence>
<dbReference type="GO" id="GO:0016887">
    <property type="term" value="F:ATP hydrolysis activity"/>
    <property type="evidence" value="ECO:0007669"/>
    <property type="project" value="InterPro"/>
</dbReference>
<evidence type="ECO:0000256" key="7">
    <source>
        <dbReference type="ARBA" id="ARBA00022840"/>
    </source>
</evidence>
<sequence>MERLLEIRHLDVVYVVREGDVHAAHDVSFSVTAGRATAIVGESASGKSTIIEAITRTLPPNARVRSGEIRYRGQDLLSLEREAFRRLRWREIAYVPQAAQQSLNPTLTVFEHFRDTVRAHDLPWRDEEIRRRARETLHRVHLPTDPVLAAYPHQLSGGMKQRVLIALALLFKPKLLILDEPTSALDVVTQARIVALLKALRDDNTMTLLLVTHDITIAAELADDVAVIYAGELIEHRPTSALFSEPAHPYTRGLLGSILSIDADARSIRSIPGEAPSLLHPPPGCRFHPRCPKAWERCRVVRPELYELRTGRVRCFLYDPSDPNRSAGEGGGR</sequence>
<comment type="subunit">
    <text evidence="12">The complex is composed of two ATP-binding proteins (NikD and NikE), two transmembrane proteins (NikB and NikC) and a solute-binding protein (NikA).</text>
</comment>
<proteinExistence type="inferred from homology"/>
<dbReference type="InterPro" id="IPR003593">
    <property type="entry name" value="AAA+_ATPase"/>
</dbReference>